<dbReference type="GO" id="GO:0005819">
    <property type="term" value="C:spindle"/>
    <property type="evidence" value="ECO:0007669"/>
    <property type="project" value="TreeGrafter"/>
</dbReference>
<comment type="subunit">
    <text evidence="4">Part of the gamma-tubulin complex.</text>
</comment>
<reference evidence="10" key="1">
    <citation type="journal article" date="2020" name="Stud. Mycol.">
        <title>101 Dothideomycetes genomes: A test case for predicting lifestyles and emergence of pathogens.</title>
        <authorList>
            <person name="Haridas S."/>
            <person name="Albert R."/>
            <person name="Binder M."/>
            <person name="Bloem J."/>
            <person name="LaButti K."/>
            <person name="Salamov A."/>
            <person name="Andreopoulos B."/>
            <person name="Baker S."/>
            <person name="Barry K."/>
            <person name="Bills G."/>
            <person name="Bluhm B."/>
            <person name="Cannon C."/>
            <person name="Castanera R."/>
            <person name="Culley D."/>
            <person name="Daum C."/>
            <person name="Ezra D."/>
            <person name="Gonzalez J."/>
            <person name="Henrissat B."/>
            <person name="Kuo A."/>
            <person name="Liang C."/>
            <person name="Lipzen A."/>
            <person name="Lutzoni F."/>
            <person name="Magnuson J."/>
            <person name="Mondo S."/>
            <person name="Nolan M."/>
            <person name="Ohm R."/>
            <person name="Pangilinan J."/>
            <person name="Park H.-J."/>
            <person name="Ramirez L."/>
            <person name="Alfaro M."/>
            <person name="Sun H."/>
            <person name="Tritt A."/>
            <person name="Yoshinaga Y."/>
            <person name="Zwiers L.-H."/>
            <person name="Turgeon B."/>
            <person name="Goodwin S."/>
            <person name="Spatafora J."/>
            <person name="Crous P."/>
            <person name="Grigoriev I."/>
        </authorList>
    </citation>
    <scope>NUCLEOTIDE SEQUENCE [LARGE SCALE GENOMIC DNA]</scope>
    <source>
        <strain evidence="10">CECT 20119</strain>
    </source>
</reference>
<evidence type="ECO:0000313" key="10">
    <source>
        <dbReference type="Proteomes" id="UP000799538"/>
    </source>
</evidence>
<evidence type="ECO:0000256" key="7">
    <source>
        <dbReference type="ARBA" id="ARBA00023212"/>
    </source>
</evidence>
<dbReference type="GO" id="GO:0051415">
    <property type="term" value="P:microtubule nucleation by interphase microtubule organizing center"/>
    <property type="evidence" value="ECO:0007669"/>
    <property type="project" value="TreeGrafter"/>
</dbReference>
<organism evidence="9 10">
    <name type="scientific">Elsinoe ampelina</name>
    <dbReference type="NCBI Taxonomy" id="302913"/>
    <lineage>
        <taxon>Eukaryota</taxon>
        <taxon>Fungi</taxon>
        <taxon>Dikarya</taxon>
        <taxon>Ascomycota</taxon>
        <taxon>Pezizomycotina</taxon>
        <taxon>Dothideomycetes</taxon>
        <taxon>Dothideomycetidae</taxon>
        <taxon>Myriangiales</taxon>
        <taxon>Elsinoaceae</taxon>
        <taxon>Elsinoe</taxon>
    </lineage>
</organism>
<dbReference type="GO" id="GO:0044732">
    <property type="term" value="C:mitotic spindle pole body"/>
    <property type="evidence" value="ECO:0007669"/>
    <property type="project" value="TreeGrafter"/>
</dbReference>
<dbReference type="GO" id="GO:0090307">
    <property type="term" value="P:mitotic spindle assembly"/>
    <property type="evidence" value="ECO:0007669"/>
    <property type="project" value="TreeGrafter"/>
</dbReference>
<dbReference type="PANTHER" id="PTHR28520:SF2">
    <property type="entry name" value="MITOTIC-SPINDLE ORGANIZING PROTEIN 1"/>
    <property type="match status" value="1"/>
</dbReference>
<dbReference type="OrthoDB" id="48571at2759"/>
<evidence type="ECO:0000256" key="8">
    <source>
        <dbReference type="ARBA" id="ARBA00029810"/>
    </source>
</evidence>
<protein>
    <recommendedName>
        <fullName evidence="5">Mitotic-spindle organizing protein 1</fullName>
    </recommendedName>
    <alternativeName>
        <fullName evidence="8">Mitotic-spindle organizing protein associated with a ring of gamma-tubulin 1</fullName>
    </alternativeName>
</protein>
<name>A0A6A6GB14_9PEZI</name>
<gene>
    <name evidence="9" type="ORF">BDZ85DRAFT_281946</name>
</gene>
<keyword evidence="7" id="KW-0206">Cytoskeleton</keyword>
<dbReference type="GO" id="GO:0000931">
    <property type="term" value="C:gamma-tubulin ring complex"/>
    <property type="evidence" value="ECO:0007669"/>
    <property type="project" value="InterPro"/>
</dbReference>
<evidence type="ECO:0000256" key="1">
    <source>
        <dbReference type="ARBA" id="ARBA00003060"/>
    </source>
</evidence>
<evidence type="ECO:0000256" key="5">
    <source>
        <dbReference type="ARBA" id="ARBA00016992"/>
    </source>
</evidence>
<accession>A0A6A6GB14</accession>
<dbReference type="Pfam" id="PF12554">
    <property type="entry name" value="MOZART1"/>
    <property type="match status" value="1"/>
</dbReference>
<comment type="subcellular location">
    <subcellularLocation>
        <location evidence="2">Cytoplasm</location>
        <location evidence="2">Cytoskeleton</location>
        <location evidence="2">Microtubule organizing center</location>
        <location evidence="2">Spindle pole body</location>
    </subcellularLocation>
</comment>
<proteinExistence type="inferred from homology"/>
<dbReference type="GO" id="GO:0033566">
    <property type="term" value="P:gamma-tubulin complex localization"/>
    <property type="evidence" value="ECO:0007669"/>
    <property type="project" value="InterPro"/>
</dbReference>
<evidence type="ECO:0000256" key="4">
    <source>
        <dbReference type="ARBA" id="ARBA00011378"/>
    </source>
</evidence>
<keyword evidence="6" id="KW-0963">Cytoplasm</keyword>
<evidence type="ECO:0000256" key="6">
    <source>
        <dbReference type="ARBA" id="ARBA00022490"/>
    </source>
</evidence>
<comment type="similarity">
    <text evidence="3">Belongs to the MOZART1 family.</text>
</comment>
<dbReference type="Proteomes" id="UP000799538">
    <property type="component" value="Unassembled WGS sequence"/>
</dbReference>
<evidence type="ECO:0000313" key="9">
    <source>
        <dbReference type="EMBL" id="KAF2222904.1"/>
    </source>
</evidence>
<dbReference type="PANTHER" id="PTHR28520">
    <property type="entry name" value="MITOTIC-SPINDLE ORGANIZING PROTEIN 1"/>
    <property type="match status" value="1"/>
</dbReference>
<dbReference type="EMBL" id="ML992507">
    <property type="protein sequence ID" value="KAF2222904.1"/>
    <property type="molecule type" value="Genomic_DNA"/>
</dbReference>
<sequence length="79" mass="8523">MPPAPDEAKRRAAKETIDILEEISTLLNTNLDRKSLSYCVSLIEHGVNPEALANMILTLGAKYPRDVDGKGEDGEGRGG</sequence>
<evidence type="ECO:0000256" key="3">
    <source>
        <dbReference type="ARBA" id="ARBA00011015"/>
    </source>
</evidence>
<keyword evidence="10" id="KW-1185">Reference proteome</keyword>
<dbReference type="AlphaFoldDB" id="A0A6A6GB14"/>
<dbReference type="GO" id="GO:0031021">
    <property type="term" value="C:interphase microtubule organizing center"/>
    <property type="evidence" value="ECO:0007669"/>
    <property type="project" value="TreeGrafter"/>
</dbReference>
<dbReference type="InterPro" id="IPR022214">
    <property type="entry name" value="MZT1"/>
</dbReference>
<evidence type="ECO:0000256" key="2">
    <source>
        <dbReference type="ARBA" id="ARBA00004317"/>
    </source>
</evidence>
<comment type="function">
    <text evidence="1">Required for gamma-tubulin complex recruitment to the microtubule organizing center (MTOC).</text>
</comment>